<dbReference type="GO" id="GO:0008270">
    <property type="term" value="F:zinc ion binding"/>
    <property type="evidence" value="ECO:0007669"/>
    <property type="project" value="InterPro"/>
</dbReference>
<dbReference type="SMART" id="SM00066">
    <property type="entry name" value="GAL4"/>
    <property type="match status" value="1"/>
</dbReference>
<keyword evidence="1" id="KW-0539">Nucleus</keyword>
<dbReference type="PROSITE" id="PS00463">
    <property type="entry name" value="ZN2_CY6_FUNGAL_1"/>
    <property type="match status" value="1"/>
</dbReference>
<dbReference type="InterPro" id="IPR001138">
    <property type="entry name" value="Zn2Cys6_DnaBD"/>
</dbReference>
<reference evidence="4" key="1">
    <citation type="submission" date="2021-06" db="EMBL/GenBank/DDBJ databases">
        <title>Comparative genomics, transcriptomics and evolutionary studies reveal genomic signatures of adaptation to plant cell wall in hemibiotrophic fungi.</title>
        <authorList>
            <consortium name="DOE Joint Genome Institute"/>
            <person name="Baroncelli R."/>
            <person name="Diaz J.F."/>
            <person name="Benocci T."/>
            <person name="Peng M."/>
            <person name="Battaglia E."/>
            <person name="Haridas S."/>
            <person name="Andreopoulos W."/>
            <person name="Labutti K."/>
            <person name="Pangilinan J."/>
            <person name="Floch G.L."/>
            <person name="Makela M.R."/>
            <person name="Henrissat B."/>
            <person name="Grigoriev I.V."/>
            <person name="Crouch J.A."/>
            <person name="De Vries R.P."/>
            <person name="Sukno S.A."/>
            <person name="Thon M.R."/>
        </authorList>
    </citation>
    <scope>NUCLEOTIDE SEQUENCE</scope>
    <source>
        <strain evidence="4">MAFF235873</strain>
    </source>
</reference>
<protein>
    <recommendedName>
        <fullName evidence="3">Zn(2)-C6 fungal-type domain-containing protein</fullName>
    </recommendedName>
</protein>
<dbReference type="InterPro" id="IPR036864">
    <property type="entry name" value="Zn2-C6_fun-type_DNA-bd_sf"/>
</dbReference>
<evidence type="ECO:0000256" key="1">
    <source>
        <dbReference type="ARBA" id="ARBA00023242"/>
    </source>
</evidence>
<evidence type="ECO:0000256" key="2">
    <source>
        <dbReference type="SAM" id="MobiDB-lite"/>
    </source>
</evidence>
<dbReference type="PANTHER" id="PTHR47256">
    <property type="entry name" value="ZN(II)2CYS6 TRANSCRIPTION FACTOR (EUROFUNG)-RELATED"/>
    <property type="match status" value="1"/>
</dbReference>
<dbReference type="Pfam" id="PF00172">
    <property type="entry name" value="Zn_clus"/>
    <property type="match status" value="1"/>
</dbReference>
<dbReference type="PANTHER" id="PTHR47256:SF1">
    <property type="entry name" value="ZN(II)2CYS6 TRANSCRIPTION FACTOR (EUROFUNG)"/>
    <property type="match status" value="1"/>
</dbReference>
<feature type="compositionally biased region" description="Polar residues" evidence="2">
    <location>
        <begin position="20"/>
        <end position="29"/>
    </location>
</feature>
<dbReference type="Gene3D" id="4.10.240.10">
    <property type="entry name" value="Zn(2)-C6 fungal-type DNA-binding domain"/>
    <property type="match status" value="1"/>
</dbReference>
<dbReference type="AlphaFoldDB" id="A0AAD9M8T4"/>
<dbReference type="CDD" id="cd00067">
    <property type="entry name" value="GAL4"/>
    <property type="match status" value="1"/>
</dbReference>
<dbReference type="Proteomes" id="UP001232148">
    <property type="component" value="Unassembled WGS sequence"/>
</dbReference>
<organism evidence="4 5">
    <name type="scientific">Colletotrichum zoysiae</name>
    <dbReference type="NCBI Taxonomy" id="1216348"/>
    <lineage>
        <taxon>Eukaryota</taxon>
        <taxon>Fungi</taxon>
        <taxon>Dikarya</taxon>
        <taxon>Ascomycota</taxon>
        <taxon>Pezizomycotina</taxon>
        <taxon>Sordariomycetes</taxon>
        <taxon>Hypocreomycetidae</taxon>
        <taxon>Glomerellales</taxon>
        <taxon>Glomerellaceae</taxon>
        <taxon>Colletotrichum</taxon>
        <taxon>Colletotrichum graminicola species complex</taxon>
    </lineage>
</organism>
<sequence length="758" mass="84109">MQPKNKNRPLLPGPPAKSISCLNKKNNTYSPSTADSADSEESSQKRRHVVSKACNRCREKKIRCNGLEPCCTCQSLDLDCEYASVSKTILNSIPQGMKLVDEKGFEASQNTAALLSALCSLPKHQVGPVLDDLRAGKDVLDIITSLQDRLQSAHEAPLQRAMHRSTAPHASSLEFELRVRHTVAYPPWTFTKLPYLSSGPYSESGYSSSRESSSKRLCVPLTNIRPNFRATELEPVSYTTKAGMHHKRPGEPDSNASLNFDCNIGSGGCSNMEPYPIHDERLQHAIHADAAKRVLSLYLETEHKAMPLFDAGLFLGDLMAGRDRFCSKLLVSAIMSWACQAYTRFDLEAASWSLSFYEEATEILRGEGKVGAEAEGVTQLAALLLLNMTSICHATHASRATNYLSSAIDLAKDMGLFGVTNTGVLEKRPESIPNLLWERALAQAAWGGFVYVTIQHCQDQDRNFLHPPQRPIPDGTDNFHDGPSSREQANTALKQETFPSFCKLALIANDMMKMNSNRAISKRMAYENLKFMESTYQRYLKWADNLPVEMARSSESSQHVLLLHMHLHAFVLDLFRPLVQHREVMSALLESFASPQASPEAICAASISQLRRVALAYTQNHEPAICSFGYNRVLLYLANSALRDPSYATDKSERRSDLMHCIKVYIGSQSCFRLAWGIVRSLLFMALREKLVDITEAKALLQDSENKGQHHYPISGPIQAPFVVDLDLAMVNPEAASVGRLAADFNSAMSTEFVKAQG</sequence>
<feature type="domain" description="Zn(2)-C6 fungal-type" evidence="3">
    <location>
        <begin position="53"/>
        <end position="82"/>
    </location>
</feature>
<comment type="caution">
    <text evidence="4">The sequence shown here is derived from an EMBL/GenBank/DDBJ whole genome shotgun (WGS) entry which is preliminary data.</text>
</comment>
<dbReference type="InterPro" id="IPR053187">
    <property type="entry name" value="Notoamide_regulator"/>
</dbReference>
<feature type="region of interest" description="Disordered" evidence="2">
    <location>
        <begin position="1"/>
        <end position="45"/>
    </location>
</feature>
<dbReference type="GO" id="GO:0000981">
    <property type="term" value="F:DNA-binding transcription factor activity, RNA polymerase II-specific"/>
    <property type="evidence" value="ECO:0007669"/>
    <property type="project" value="InterPro"/>
</dbReference>
<dbReference type="PROSITE" id="PS50048">
    <property type="entry name" value="ZN2_CY6_FUNGAL_2"/>
    <property type="match status" value="1"/>
</dbReference>
<keyword evidence="5" id="KW-1185">Reference proteome</keyword>
<dbReference type="EMBL" id="MU842825">
    <property type="protein sequence ID" value="KAK2033058.1"/>
    <property type="molecule type" value="Genomic_DNA"/>
</dbReference>
<dbReference type="CDD" id="cd12148">
    <property type="entry name" value="fungal_TF_MHR"/>
    <property type="match status" value="1"/>
</dbReference>
<proteinExistence type="predicted"/>
<name>A0AAD9M8T4_9PEZI</name>
<evidence type="ECO:0000313" key="4">
    <source>
        <dbReference type="EMBL" id="KAK2033058.1"/>
    </source>
</evidence>
<evidence type="ECO:0000259" key="3">
    <source>
        <dbReference type="PROSITE" id="PS50048"/>
    </source>
</evidence>
<accession>A0AAD9M8T4</accession>
<evidence type="ECO:0000313" key="5">
    <source>
        <dbReference type="Proteomes" id="UP001232148"/>
    </source>
</evidence>
<dbReference type="SUPFAM" id="SSF57701">
    <property type="entry name" value="Zn2/Cys6 DNA-binding domain"/>
    <property type="match status" value="1"/>
</dbReference>
<gene>
    <name evidence="4" type="ORF">LX32DRAFT_554398</name>
</gene>